<dbReference type="AlphaFoldDB" id="A0AAN7ZP00"/>
<evidence type="ECO:0000256" key="1">
    <source>
        <dbReference type="ARBA" id="ARBA00004479"/>
    </source>
</evidence>
<dbReference type="InterPro" id="IPR028994">
    <property type="entry name" value="Integrin_alpha_N"/>
</dbReference>
<keyword evidence="6 13" id="KW-0130">Cell adhesion</keyword>
<keyword evidence="10 13" id="KW-0675">Receptor</keyword>
<dbReference type="InterPro" id="IPR048285">
    <property type="entry name" value="Integrin_alpha_Ig-like_2"/>
</dbReference>
<comment type="caution">
    <text evidence="15">The sequence shown here is derived from an EMBL/GenBank/DDBJ whole genome shotgun (WGS) entry which is preliminary data.</text>
</comment>
<feature type="signal peptide" evidence="13">
    <location>
        <begin position="1"/>
        <end position="18"/>
    </location>
</feature>
<keyword evidence="16" id="KW-1185">Reference proteome</keyword>
<dbReference type="SUPFAM" id="SSF69179">
    <property type="entry name" value="Integrin domains"/>
    <property type="match status" value="2"/>
</dbReference>
<dbReference type="GO" id="GO:0007160">
    <property type="term" value="P:cell-matrix adhesion"/>
    <property type="evidence" value="ECO:0007669"/>
    <property type="project" value="TreeGrafter"/>
</dbReference>
<keyword evidence="8 13" id="KW-0401">Integrin</keyword>
<keyword evidence="9 13" id="KW-0472">Membrane</keyword>
<evidence type="ECO:0000256" key="12">
    <source>
        <dbReference type="PROSITE-ProRule" id="PRU00803"/>
    </source>
</evidence>
<protein>
    <recommendedName>
        <fullName evidence="14">Integrin alpha second immunoglobulin-like domain-containing protein</fullName>
    </recommendedName>
</protein>
<keyword evidence="3 13" id="KW-0812">Transmembrane</keyword>
<evidence type="ECO:0000256" key="7">
    <source>
        <dbReference type="ARBA" id="ARBA00022989"/>
    </source>
</evidence>
<dbReference type="EMBL" id="JAVRBK010000002">
    <property type="protein sequence ID" value="KAK5648902.1"/>
    <property type="molecule type" value="Genomic_DNA"/>
</dbReference>
<keyword evidence="11" id="KW-0325">Glycoprotein</keyword>
<evidence type="ECO:0000256" key="2">
    <source>
        <dbReference type="ARBA" id="ARBA00008054"/>
    </source>
</evidence>
<dbReference type="InterPro" id="IPR032695">
    <property type="entry name" value="Integrin_dom_sf"/>
</dbReference>
<accession>A0AAN7ZP00</accession>
<evidence type="ECO:0000256" key="5">
    <source>
        <dbReference type="ARBA" id="ARBA00022737"/>
    </source>
</evidence>
<evidence type="ECO:0000313" key="15">
    <source>
        <dbReference type="EMBL" id="KAK5648902.1"/>
    </source>
</evidence>
<feature type="repeat" description="FG-GAP" evidence="12">
    <location>
        <begin position="438"/>
        <end position="500"/>
    </location>
</feature>
<dbReference type="Gene3D" id="2.60.40.1460">
    <property type="entry name" value="Integrin domains. Chain A, domain 2"/>
    <property type="match status" value="1"/>
</dbReference>
<evidence type="ECO:0000313" key="16">
    <source>
        <dbReference type="Proteomes" id="UP001329430"/>
    </source>
</evidence>
<feature type="transmembrane region" description="Helical" evidence="13">
    <location>
        <begin position="1029"/>
        <end position="1053"/>
    </location>
</feature>
<evidence type="ECO:0000256" key="10">
    <source>
        <dbReference type="ARBA" id="ARBA00023170"/>
    </source>
</evidence>
<feature type="chain" id="PRO_5042668582" description="Integrin alpha second immunoglobulin-like domain-containing protein" evidence="13">
    <location>
        <begin position="19"/>
        <end position="1112"/>
    </location>
</feature>
<evidence type="ECO:0000256" key="4">
    <source>
        <dbReference type="ARBA" id="ARBA00022729"/>
    </source>
</evidence>
<evidence type="ECO:0000256" key="9">
    <source>
        <dbReference type="ARBA" id="ARBA00023136"/>
    </source>
</evidence>
<evidence type="ECO:0000256" key="3">
    <source>
        <dbReference type="ARBA" id="ARBA00022692"/>
    </source>
</evidence>
<dbReference type="GO" id="GO:0007229">
    <property type="term" value="P:integrin-mediated signaling pathway"/>
    <property type="evidence" value="ECO:0007669"/>
    <property type="project" value="UniProtKB-KW"/>
</dbReference>
<organism evidence="15 16">
    <name type="scientific">Pyrocoelia pectoralis</name>
    <dbReference type="NCBI Taxonomy" id="417401"/>
    <lineage>
        <taxon>Eukaryota</taxon>
        <taxon>Metazoa</taxon>
        <taxon>Ecdysozoa</taxon>
        <taxon>Arthropoda</taxon>
        <taxon>Hexapoda</taxon>
        <taxon>Insecta</taxon>
        <taxon>Pterygota</taxon>
        <taxon>Neoptera</taxon>
        <taxon>Endopterygota</taxon>
        <taxon>Coleoptera</taxon>
        <taxon>Polyphaga</taxon>
        <taxon>Elateriformia</taxon>
        <taxon>Elateroidea</taxon>
        <taxon>Lampyridae</taxon>
        <taxon>Lampyrinae</taxon>
        <taxon>Pyrocoelia</taxon>
    </lineage>
</organism>
<keyword evidence="4 13" id="KW-0732">Signal</keyword>
<dbReference type="PANTHER" id="PTHR23220:SF83">
    <property type="entry name" value="INTEGRIN ALPHA-PS3-RELATED"/>
    <property type="match status" value="1"/>
</dbReference>
<dbReference type="GO" id="GO:0007157">
    <property type="term" value="P:heterophilic cell-cell adhesion via plasma membrane cell adhesion molecules"/>
    <property type="evidence" value="ECO:0007669"/>
    <property type="project" value="UniProtKB-ARBA"/>
</dbReference>
<dbReference type="Gene3D" id="2.60.40.1530">
    <property type="entry name" value="ntegrin, alpha v. Chain A, domain 4"/>
    <property type="match status" value="1"/>
</dbReference>
<name>A0AAN7ZP00_9COLE</name>
<evidence type="ECO:0000256" key="6">
    <source>
        <dbReference type="ARBA" id="ARBA00022889"/>
    </source>
</evidence>
<sequence>MFSFITLSLILNLKFILTFNFDTDFPIVYVNPTQFHYRPSYFGYSVVLHGSPSWVQIGAPRGNSSEINSFEPGVIFKCDIYGPCKLIDVDTQTGIGATFRGSFRDKKDKAWIGGAMDIDFTFDRVVVCSHRWVNDRIQDYWMLGACYWTRGNESLYDKLIPLLDNGKGIIYDRTAKVNVYYYGQGQAGMSAHFSKNRNEMELVLGAPGVYNWDGTTLLYRDGPDSAPVASKLQMLPSGFTKRDISYSDFSDLNIANAMTTTQTASFGLFGYAVTSGYFFNSSHLLYVTGAPRSRNLVGQILVYEFVNASDQALVVKDSKQGYQYGEYFGAALCAGDINEDGYDDLIVGAPFYTSTKYNEGRIFVFLGSGKGSLETAQLEFVEGKGIGGQFGSCVIFLGDIHRDGYSDVAVGAPYENDGSGVIYIYRGNSYGLGSNPSQRIVGKDFVPNILGFGISISKPADVDMNNYNDLAIGAYLSGHVVLLRSKPVVTLQQSVISLTPRLEHNAELFYVKSCFWYTGFFIPPTISVARKIVVDELFLRAFLPSQTLSVQNLTLKFDDIICENITIFIKKDLTNRYDPITISVSQELIPIENKRQVLYVQQNESVAEDKFCKDCAILNPIRSVKEQKLELIFVLGCGDDNICRTKLNLKVTFLNISAENKYVLGSTDYLKLKLNITNEGEKAYLTQLIVDLPRSVHFRSIPISCLEGNSSASIICNVDNPLYEMKSKSITLDLDMKEINSANYGDQLDFAFTLLTSSENVNDNVFKETLYTTREADLQLTGKSGEQSFTYSNITHGMSNFTQTYQIEKFGVSTIDEVSLEIRIPTHVLYNGNLIRMVQLYAPEGYHANQPIVCSSNVVYILENVVNDFTSELNIDDVKGSDESYISTTTEGANEENFIVDNNNKVFPLNPHLKRKQRDLKLDDGIAYPLNRTLFINCSHPHINYICGNISCTIGPFKGKQQSAAALQLKMLINVSAISELLGKKDIILFATDGDLTIKNPKGFIQNGIRPDAVHVASTFIGETVKESVATWIIVAAAVAGLLLLLLLIMALVKAGFFHRKKKEELAALKEAEEVKHFQQNAAHQDEINDEEMNFEVENSVYETKNNLDLST</sequence>
<dbReference type="Gene3D" id="2.60.40.1510">
    <property type="entry name" value="ntegrin, alpha v. Chain A, domain 3"/>
    <property type="match status" value="1"/>
</dbReference>
<dbReference type="GO" id="GO:0008305">
    <property type="term" value="C:integrin complex"/>
    <property type="evidence" value="ECO:0007669"/>
    <property type="project" value="InterPro"/>
</dbReference>
<dbReference type="InterPro" id="IPR013519">
    <property type="entry name" value="Int_alpha_beta-p"/>
</dbReference>
<keyword evidence="5" id="KW-0677">Repeat</keyword>
<gene>
    <name evidence="15" type="ORF">RI129_003794</name>
</gene>
<dbReference type="GO" id="GO:0009897">
    <property type="term" value="C:external side of plasma membrane"/>
    <property type="evidence" value="ECO:0007669"/>
    <property type="project" value="TreeGrafter"/>
</dbReference>
<feature type="repeat" description="FG-GAP" evidence="12">
    <location>
        <begin position="314"/>
        <end position="374"/>
    </location>
</feature>
<feature type="domain" description="Integrin alpha second immunoglobulin-like" evidence="14">
    <location>
        <begin position="637"/>
        <end position="765"/>
    </location>
</feature>
<dbReference type="Gene3D" id="2.130.10.130">
    <property type="entry name" value="Integrin alpha, N-terminal"/>
    <property type="match status" value="1"/>
</dbReference>
<dbReference type="Proteomes" id="UP001329430">
    <property type="component" value="Chromosome 2"/>
</dbReference>
<dbReference type="PRINTS" id="PR01185">
    <property type="entry name" value="INTEGRINA"/>
</dbReference>
<comment type="similarity">
    <text evidence="2 13">Belongs to the integrin alpha chain family.</text>
</comment>
<dbReference type="Pfam" id="PF01839">
    <property type="entry name" value="FG-GAP"/>
    <property type="match status" value="2"/>
</dbReference>
<feature type="repeat" description="FG-GAP" evidence="12">
    <location>
        <begin position="376"/>
        <end position="434"/>
    </location>
</feature>
<dbReference type="PROSITE" id="PS51470">
    <property type="entry name" value="FG_GAP"/>
    <property type="match status" value="3"/>
</dbReference>
<dbReference type="PANTHER" id="PTHR23220">
    <property type="entry name" value="INTEGRIN ALPHA"/>
    <property type="match status" value="1"/>
</dbReference>
<evidence type="ECO:0000256" key="8">
    <source>
        <dbReference type="ARBA" id="ARBA00023037"/>
    </source>
</evidence>
<evidence type="ECO:0000256" key="11">
    <source>
        <dbReference type="ARBA" id="ARBA00023180"/>
    </source>
</evidence>
<comment type="subcellular location">
    <subcellularLocation>
        <location evidence="1 13">Membrane</location>
        <topology evidence="1 13">Single-pass type I membrane protein</topology>
    </subcellularLocation>
</comment>
<proteinExistence type="inferred from homology"/>
<dbReference type="GO" id="GO:0033627">
    <property type="term" value="P:cell adhesion mediated by integrin"/>
    <property type="evidence" value="ECO:0007669"/>
    <property type="project" value="TreeGrafter"/>
</dbReference>
<dbReference type="SUPFAM" id="SSF69318">
    <property type="entry name" value="Integrin alpha N-terminal domain"/>
    <property type="match status" value="1"/>
</dbReference>
<dbReference type="SMART" id="SM00191">
    <property type="entry name" value="Int_alpha"/>
    <property type="match status" value="6"/>
</dbReference>
<dbReference type="InterPro" id="IPR000413">
    <property type="entry name" value="Integrin_alpha"/>
</dbReference>
<evidence type="ECO:0000256" key="13">
    <source>
        <dbReference type="RuleBase" id="RU003762"/>
    </source>
</evidence>
<dbReference type="Gene3D" id="1.20.5.930">
    <property type="entry name" value="Bicelle-embedded integrin alpha(iib) transmembrane segment"/>
    <property type="match status" value="1"/>
</dbReference>
<evidence type="ECO:0000259" key="14">
    <source>
        <dbReference type="Pfam" id="PF20805"/>
    </source>
</evidence>
<dbReference type="GO" id="GO:0005178">
    <property type="term" value="F:integrin binding"/>
    <property type="evidence" value="ECO:0007669"/>
    <property type="project" value="TreeGrafter"/>
</dbReference>
<keyword evidence="7 13" id="KW-1133">Transmembrane helix</keyword>
<reference evidence="15 16" key="1">
    <citation type="journal article" date="2024" name="Insects">
        <title>An Improved Chromosome-Level Genome Assembly of the Firefly Pyrocoelia pectoralis.</title>
        <authorList>
            <person name="Fu X."/>
            <person name="Meyer-Rochow V.B."/>
            <person name="Ballantyne L."/>
            <person name="Zhu X."/>
        </authorList>
    </citation>
    <scope>NUCLEOTIDE SEQUENCE [LARGE SCALE GENOMIC DNA]</scope>
    <source>
        <strain evidence="15">XCY_ONT2</strain>
    </source>
</reference>
<dbReference type="Pfam" id="PF20805">
    <property type="entry name" value="Integrin_A_Ig_2"/>
    <property type="match status" value="1"/>
</dbReference>
<dbReference type="InterPro" id="IPR013517">
    <property type="entry name" value="FG-GAP"/>
</dbReference>